<dbReference type="AlphaFoldDB" id="A0A811JT81"/>
<name>A0A811JT81_9BILA</name>
<accession>A0A811JT81</accession>
<organism evidence="1 2">
    <name type="scientific">Bursaphelenchus okinawaensis</name>
    <dbReference type="NCBI Taxonomy" id="465554"/>
    <lineage>
        <taxon>Eukaryota</taxon>
        <taxon>Metazoa</taxon>
        <taxon>Ecdysozoa</taxon>
        <taxon>Nematoda</taxon>
        <taxon>Chromadorea</taxon>
        <taxon>Rhabditida</taxon>
        <taxon>Tylenchina</taxon>
        <taxon>Tylenchomorpha</taxon>
        <taxon>Aphelenchoidea</taxon>
        <taxon>Aphelenchoididae</taxon>
        <taxon>Bursaphelenchus</taxon>
    </lineage>
</organism>
<keyword evidence="2" id="KW-1185">Reference proteome</keyword>
<evidence type="ECO:0000313" key="2">
    <source>
        <dbReference type="Proteomes" id="UP000614601"/>
    </source>
</evidence>
<dbReference type="EMBL" id="CAJFCW020000001">
    <property type="protein sequence ID" value="CAG9081818.1"/>
    <property type="molecule type" value="Genomic_DNA"/>
</dbReference>
<reference evidence="1" key="1">
    <citation type="submission" date="2020-09" db="EMBL/GenBank/DDBJ databases">
        <authorList>
            <person name="Kikuchi T."/>
        </authorList>
    </citation>
    <scope>NUCLEOTIDE SEQUENCE</scope>
    <source>
        <strain evidence="1">SH1</strain>
    </source>
</reference>
<comment type="caution">
    <text evidence="1">The sequence shown here is derived from an EMBL/GenBank/DDBJ whole genome shotgun (WGS) entry which is preliminary data.</text>
</comment>
<dbReference type="EMBL" id="CAJFDH010000001">
    <property type="protein sequence ID" value="CAD5206449.1"/>
    <property type="molecule type" value="Genomic_DNA"/>
</dbReference>
<dbReference type="Proteomes" id="UP000614601">
    <property type="component" value="Unassembled WGS sequence"/>
</dbReference>
<evidence type="ECO:0000313" key="1">
    <source>
        <dbReference type="EMBL" id="CAD5206449.1"/>
    </source>
</evidence>
<dbReference type="Proteomes" id="UP000783686">
    <property type="component" value="Unassembled WGS sequence"/>
</dbReference>
<sequence length="83" mass="9811">MQTAFRRKVREKKKEFCSVLYFLFLDAHVPEILLERGGEESVHPQEERSRRSCFIVRSSSQILRSRQKLEVSFGHQEALQFVA</sequence>
<gene>
    <name evidence="1" type="ORF">BOKJ2_LOCUS1133</name>
</gene>
<proteinExistence type="predicted"/>
<protein>
    <submittedName>
        <fullName evidence="1">Uncharacterized protein</fullName>
    </submittedName>
</protein>